<accession>A0AAE7RYQ9</accession>
<gene>
    <name evidence="2" type="primary">gp_26694</name>
</gene>
<keyword evidence="3" id="KW-1185">Reference proteome</keyword>
<keyword evidence="1" id="KW-1133">Transmembrane helix</keyword>
<sequence>MKWLGFIVLILIESLAIFGLSLEQIGFTVPQAILISCYVVLLIITITGFIITHFVNLQKEREKEFRILVEKLRVQEEAIKTIKEQVFRIGQNALISEEKLEDIKEEFKRLK</sequence>
<protein>
    <submittedName>
        <fullName evidence="2">Zn resistance-associated protein, putative lipopolysaccharide assembly protein</fullName>
    </submittedName>
</protein>
<evidence type="ECO:0000313" key="2">
    <source>
        <dbReference type="EMBL" id="QWM90554.1"/>
    </source>
</evidence>
<reference evidence="2 3" key="1">
    <citation type="submission" date="2021-04" db="EMBL/GenBank/DDBJ databases">
        <authorList>
            <person name="Shkoporov A.N."/>
            <person name="Stockdale S.R."/>
            <person name="Guerin E."/>
            <person name="Ross R.P."/>
            <person name="Hill C."/>
        </authorList>
    </citation>
    <scope>NUCLEOTIDE SEQUENCE [LARGE SCALE GENOMIC DNA]</scope>
    <source>
        <strain evidence="3">cr13_1</strain>
    </source>
</reference>
<proteinExistence type="predicted"/>
<dbReference type="GeneID" id="75690943"/>
<keyword evidence="1" id="KW-0812">Transmembrane</keyword>
<dbReference type="EMBL" id="MZ130490">
    <property type="protein sequence ID" value="QWM90554.1"/>
    <property type="molecule type" value="Genomic_DNA"/>
</dbReference>
<evidence type="ECO:0000313" key="3">
    <source>
        <dbReference type="Proteomes" id="UP000827409"/>
    </source>
</evidence>
<dbReference type="RefSeq" id="YP_010360126.1">
    <property type="nucleotide sequence ID" value="NC_062780.1"/>
</dbReference>
<keyword evidence="1" id="KW-0472">Membrane</keyword>
<dbReference type="KEGG" id="vg:75690943"/>
<feature type="transmembrane region" description="Helical" evidence="1">
    <location>
        <begin position="32"/>
        <end position="57"/>
    </location>
</feature>
<name>A0AAE7RYQ9_9CAUD</name>
<organism evidence="2 3">
    <name type="scientific">uncultured phage cr13_1</name>
    <dbReference type="NCBI Taxonomy" id="2986396"/>
    <lineage>
        <taxon>Viruses</taxon>
        <taxon>Duplodnaviria</taxon>
        <taxon>Heunggongvirae</taxon>
        <taxon>Uroviricota</taxon>
        <taxon>Caudoviricetes</taxon>
        <taxon>Crassvirales</taxon>
        <taxon>Crevaviridae</taxon>
        <taxon>Doltivirinae</taxon>
        <taxon>Kingevirus</taxon>
        <taxon>Kingevirus communis</taxon>
    </lineage>
</organism>
<evidence type="ECO:0000256" key="1">
    <source>
        <dbReference type="SAM" id="Phobius"/>
    </source>
</evidence>
<dbReference type="Proteomes" id="UP000827409">
    <property type="component" value="Segment"/>
</dbReference>